<protein>
    <recommendedName>
        <fullName evidence="3">DUF5666 domain-containing protein</fullName>
    </recommendedName>
</protein>
<dbReference type="AlphaFoldDB" id="A0A318RPQ2"/>
<comment type="caution">
    <text evidence="1">The sequence shown here is derived from an EMBL/GenBank/DDBJ whole genome shotgun (WGS) entry which is preliminary data.</text>
</comment>
<organism evidence="1 2">
    <name type="scientific">Williamsia limnetica</name>
    <dbReference type="NCBI Taxonomy" id="882452"/>
    <lineage>
        <taxon>Bacteria</taxon>
        <taxon>Bacillati</taxon>
        <taxon>Actinomycetota</taxon>
        <taxon>Actinomycetes</taxon>
        <taxon>Mycobacteriales</taxon>
        <taxon>Nocardiaceae</taxon>
        <taxon>Williamsia</taxon>
    </lineage>
</organism>
<proteinExistence type="predicted"/>
<dbReference type="Proteomes" id="UP000247591">
    <property type="component" value="Unassembled WGS sequence"/>
</dbReference>
<dbReference type="EMBL" id="QJSP01000002">
    <property type="protein sequence ID" value="PYE19903.1"/>
    <property type="molecule type" value="Genomic_DNA"/>
</dbReference>
<sequence>MFGHVSQSQPRSTRVVTLLCVAGLAVAGVALGYCIHLGAQRSDSDQASTQIQYVSPSEVAPNQAGLTAVEPSAEAVPDDLDTERSKVVLCTIDKIEAGSLSVHTADGRKHHLILSPDAHVQSTRGDTVDVLDVGDLVVVRVIKSNGETTADLIVDGRVSGSIPEN</sequence>
<evidence type="ECO:0008006" key="3">
    <source>
        <dbReference type="Google" id="ProtNLM"/>
    </source>
</evidence>
<evidence type="ECO:0000313" key="1">
    <source>
        <dbReference type="EMBL" id="PYE19903.1"/>
    </source>
</evidence>
<name>A0A318RPQ2_WILLI</name>
<evidence type="ECO:0000313" key="2">
    <source>
        <dbReference type="Proteomes" id="UP000247591"/>
    </source>
</evidence>
<reference evidence="1 2" key="1">
    <citation type="submission" date="2018-06" db="EMBL/GenBank/DDBJ databases">
        <title>Genomic Encyclopedia of Type Strains, Phase IV (KMG-IV): sequencing the most valuable type-strain genomes for metagenomic binning, comparative biology and taxonomic classification.</title>
        <authorList>
            <person name="Goeker M."/>
        </authorList>
    </citation>
    <scope>NUCLEOTIDE SEQUENCE [LARGE SCALE GENOMIC DNA]</scope>
    <source>
        <strain evidence="1 2">DSM 45521</strain>
    </source>
</reference>
<gene>
    <name evidence="1" type="ORF">DFR67_10241</name>
</gene>
<keyword evidence="2" id="KW-1185">Reference proteome</keyword>
<accession>A0A318RPQ2</accession>